<reference evidence="3 4" key="1">
    <citation type="journal article" date="2017" name="Gigascience">
        <title>Draft genome of the honey bee ectoparasitic mite, Tropilaelaps mercedesae, is shaped by the parasitic life history.</title>
        <authorList>
            <person name="Dong X."/>
            <person name="Armstrong S.D."/>
            <person name="Xia D."/>
            <person name="Makepeace B.L."/>
            <person name="Darby A.C."/>
            <person name="Kadowaki T."/>
        </authorList>
    </citation>
    <scope>NUCLEOTIDE SEQUENCE [LARGE SCALE GENOMIC DNA]</scope>
    <source>
        <strain evidence="3">Wuxi-XJTLU</strain>
    </source>
</reference>
<dbReference type="GO" id="GO:0033314">
    <property type="term" value="P:mitotic DNA replication checkpoint signaling"/>
    <property type="evidence" value="ECO:0007669"/>
    <property type="project" value="InterPro"/>
</dbReference>
<organism evidence="3 4">
    <name type="scientific">Tropilaelaps mercedesae</name>
    <dbReference type="NCBI Taxonomy" id="418985"/>
    <lineage>
        <taxon>Eukaryota</taxon>
        <taxon>Metazoa</taxon>
        <taxon>Ecdysozoa</taxon>
        <taxon>Arthropoda</taxon>
        <taxon>Chelicerata</taxon>
        <taxon>Arachnida</taxon>
        <taxon>Acari</taxon>
        <taxon>Parasitiformes</taxon>
        <taxon>Mesostigmata</taxon>
        <taxon>Gamasina</taxon>
        <taxon>Dermanyssoidea</taxon>
        <taxon>Laelapidae</taxon>
        <taxon>Tropilaelaps</taxon>
    </lineage>
</organism>
<feature type="compositionally biased region" description="Low complexity" evidence="1">
    <location>
        <begin position="801"/>
        <end position="812"/>
    </location>
</feature>
<dbReference type="GO" id="GO:0005634">
    <property type="term" value="C:nucleus"/>
    <property type="evidence" value="ECO:0007669"/>
    <property type="project" value="InterPro"/>
</dbReference>
<evidence type="ECO:0000256" key="1">
    <source>
        <dbReference type="SAM" id="MobiDB-lite"/>
    </source>
</evidence>
<dbReference type="InterPro" id="IPR026153">
    <property type="entry name" value="Treslin"/>
</dbReference>
<dbReference type="InParanoid" id="A0A1V9X610"/>
<dbReference type="EMBL" id="MNPL01022898">
    <property type="protein sequence ID" value="OQR68934.1"/>
    <property type="molecule type" value="Genomic_DNA"/>
</dbReference>
<dbReference type="Pfam" id="PF21854">
    <property type="entry name" value="Treslin_N"/>
    <property type="match status" value="1"/>
</dbReference>
<gene>
    <name evidence="3" type="ORF">BIW11_12585</name>
</gene>
<name>A0A1V9X610_9ACAR</name>
<evidence type="ECO:0000259" key="2">
    <source>
        <dbReference type="Pfam" id="PF21854"/>
    </source>
</evidence>
<evidence type="ECO:0000313" key="3">
    <source>
        <dbReference type="EMBL" id="OQR68934.1"/>
    </source>
</evidence>
<feature type="domain" description="Treslin N-terminal" evidence="2">
    <location>
        <begin position="3"/>
        <end position="166"/>
    </location>
</feature>
<keyword evidence="4" id="KW-1185">Reference proteome</keyword>
<accession>A0A1V9X610</accession>
<dbReference type="GO" id="GO:0007095">
    <property type="term" value="P:mitotic G2 DNA damage checkpoint signaling"/>
    <property type="evidence" value="ECO:0007669"/>
    <property type="project" value="TreeGrafter"/>
</dbReference>
<evidence type="ECO:0000313" key="4">
    <source>
        <dbReference type="Proteomes" id="UP000192247"/>
    </source>
</evidence>
<feature type="compositionally biased region" description="Basic and acidic residues" evidence="1">
    <location>
        <begin position="661"/>
        <end position="674"/>
    </location>
</feature>
<proteinExistence type="predicted"/>
<dbReference type="OrthoDB" id="6512401at2759"/>
<dbReference type="GO" id="GO:0030174">
    <property type="term" value="P:regulation of DNA-templated DNA replication initiation"/>
    <property type="evidence" value="ECO:0007669"/>
    <property type="project" value="TreeGrafter"/>
</dbReference>
<dbReference type="GO" id="GO:0006260">
    <property type="term" value="P:DNA replication"/>
    <property type="evidence" value="ECO:0007669"/>
    <property type="project" value="InterPro"/>
</dbReference>
<comment type="caution">
    <text evidence="3">The sequence shown here is derived from an EMBL/GenBank/DDBJ whole genome shotgun (WGS) entry which is preliminary data.</text>
</comment>
<dbReference type="PANTHER" id="PTHR21556:SF2">
    <property type="entry name" value="TRESLIN"/>
    <property type="match status" value="1"/>
</dbReference>
<dbReference type="InterPro" id="IPR053919">
    <property type="entry name" value="Treslin_N"/>
</dbReference>
<dbReference type="GO" id="GO:0003682">
    <property type="term" value="F:chromatin binding"/>
    <property type="evidence" value="ECO:0007669"/>
    <property type="project" value="TreeGrafter"/>
</dbReference>
<dbReference type="AlphaFoldDB" id="A0A1V9X610"/>
<feature type="region of interest" description="Disordered" evidence="1">
    <location>
        <begin position="615"/>
        <end position="837"/>
    </location>
</feature>
<feature type="compositionally biased region" description="Acidic residues" evidence="1">
    <location>
        <begin position="747"/>
        <end position="757"/>
    </location>
</feature>
<dbReference type="Proteomes" id="UP000192247">
    <property type="component" value="Unassembled WGS sequence"/>
</dbReference>
<dbReference type="PANTHER" id="PTHR21556">
    <property type="entry name" value="TRESLIN"/>
    <property type="match status" value="1"/>
</dbReference>
<feature type="compositionally biased region" description="Polar residues" evidence="1">
    <location>
        <begin position="645"/>
        <end position="656"/>
    </location>
</feature>
<protein>
    <recommendedName>
        <fullName evidence="2">Treslin N-terminal domain-containing protein</fullName>
    </recommendedName>
</protein>
<dbReference type="GO" id="GO:0010212">
    <property type="term" value="P:response to ionizing radiation"/>
    <property type="evidence" value="ECO:0007669"/>
    <property type="project" value="InterPro"/>
</dbReference>
<sequence>MKQIAFLIDASWLQDEETMAAVRYSCLQILAAWPGDRVKFGYLVFDSEGSRAQKVTPVDFAAPLTSLVEEFEAQLRQTPATEAARSATHSSHPGSQLETIRWAVSRSVTDFGWHAVSVCSPVKASRKRRIVSTASAQASQPLSAGHRPGGDGDDRRNLLFIFAQTPAGTLTRLGDELVTPSLAKCLQERRIGLIWVHDAGAGVSVMSAANTSRCLFLRMRDLVQLCGFFVSDYVHQSTAVAPPSQIIARLLETAIGEALPVTVVPTHASSRVLFDATAPTLTVEAVVDEPTVTSVLHRTLAVFFVTSADTRFHRMLAELKAAKRVAMLSSGRQTFMLNAIVDSVGALASLTDKGVTRFESNEATPDAVFHGGMLERWLKVEHQLDHLARPRRFMLLSRLASAYESTTDAPLADSELRELEVEPLANATPVCHRDPTTCPASVSYSSESALLRDLKHMYEKSVEGKLNATTSAQSISSAIMRFFESDGETAAAFIEEHFKPPLDSALDKTQWANGCRMFILISFEAASLSSRKTDAIKSRVIATMRKLLFLTSPRDLFDFVRQTLANLYVDTVRPLLDDLAEEFDLPLFPYDSDTEEEMSPVGSFADPMSGISSLGGGSVSNSMGCSASVPSSGESHKASVLRRLSSANLSQQQAGQPRQIEVPRRRSVRMKEPESSTNPPGSARSPQKGRGSSRQMPTTPKGKRVLKTQVVPETPVAKQAPNRVQRNQERLRRRSSILNSSQGGSVLEEDDVDEIDESPVKRSPRTTNKSPLKKARTSLTPTKENVAVGLRRAGTALTLATGPSPTRQSPRTTPRKHLTRQLKFSPQKKEAFTSPTATSLLHLTTSPVLYRPGKRRLAPSE</sequence>